<evidence type="ECO:0000256" key="4">
    <source>
        <dbReference type="ARBA" id="ARBA00022833"/>
    </source>
</evidence>
<dbReference type="Proteomes" id="UP001597233">
    <property type="component" value="Unassembled WGS sequence"/>
</dbReference>
<evidence type="ECO:0000256" key="5">
    <source>
        <dbReference type="ARBA" id="ARBA00023049"/>
    </source>
</evidence>
<evidence type="ECO:0000259" key="8">
    <source>
        <dbReference type="Pfam" id="PF08439"/>
    </source>
</evidence>
<comment type="similarity">
    <text evidence="6">Belongs to the peptidase M3B family.</text>
</comment>
<dbReference type="InterPro" id="IPR004438">
    <property type="entry name" value="Peptidase_M3B"/>
</dbReference>
<dbReference type="InterPro" id="IPR045090">
    <property type="entry name" value="Pept_M3A_M3B"/>
</dbReference>
<dbReference type="InterPro" id="IPR013647">
    <property type="entry name" value="OligopepF_N_dom"/>
</dbReference>
<keyword evidence="10" id="KW-1185">Reference proteome</keyword>
<dbReference type="EC" id="3.4.24.-" evidence="6"/>
<dbReference type="Gene3D" id="1.20.140.70">
    <property type="entry name" value="Oligopeptidase f, N-terminal domain"/>
    <property type="match status" value="1"/>
</dbReference>
<keyword evidence="4 6" id="KW-0862">Zinc</keyword>
<dbReference type="RefSeq" id="WP_347323300.1">
    <property type="nucleotide sequence ID" value="NZ_JBCGUH010000001.1"/>
</dbReference>
<dbReference type="SUPFAM" id="SSF55486">
    <property type="entry name" value="Metalloproteases ('zincins'), catalytic domain"/>
    <property type="match status" value="1"/>
</dbReference>
<dbReference type="InterPro" id="IPR001567">
    <property type="entry name" value="Pept_M3A_M3B_dom"/>
</dbReference>
<dbReference type="Pfam" id="PF08439">
    <property type="entry name" value="Peptidase_M3_N"/>
    <property type="match status" value="1"/>
</dbReference>
<evidence type="ECO:0000259" key="7">
    <source>
        <dbReference type="Pfam" id="PF01432"/>
    </source>
</evidence>
<proteinExistence type="inferred from homology"/>
<evidence type="ECO:0000313" key="9">
    <source>
        <dbReference type="EMBL" id="MFD1886361.1"/>
    </source>
</evidence>
<gene>
    <name evidence="9" type="primary">pepF</name>
    <name evidence="9" type="ORF">ACFSC9_12595</name>
</gene>
<feature type="domain" description="Peptidase M3A/M3B catalytic" evidence="7">
    <location>
        <begin position="202"/>
        <end position="582"/>
    </location>
</feature>
<evidence type="ECO:0000256" key="3">
    <source>
        <dbReference type="ARBA" id="ARBA00022801"/>
    </source>
</evidence>
<dbReference type="Gene3D" id="1.10.287.830">
    <property type="entry name" value="putative peptidase helix hairpin domain like"/>
    <property type="match status" value="1"/>
</dbReference>
<dbReference type="CDD" id="cd09608">
    <property type="entry name" value="M3B_PepF"/>
    <property type="match status" value="1"/>
</dbReference>
<sequence length="596" mass="68540">MQEVLKRSEVAPEHCWNLNDMFADQQAWDQAYTDLKAMLPEAEQLKGKLNTAEAVKQAFELEDRVSMQIERLYVYAHMHQDEDTTNPTYQALTQKAKKLSVDVSQALSFVTPEILSLSDAELEQLLEAPELQAYRFTLQEMKREKAHILTEAEEALLAQVGNLSQAPQTIFGMLNNADLKFPNIIDEHGNEVELTHGRYVQFLESPHREVRERAFKAVYSTYARQKNTIAATLTANVNKNMFYSRVRKYPSVLEMSLYGDNIPKDVYTNLIDTIHESLPIMHRYMELRKKLLGVDELHMYDLFAPLVEEFNMDITYEQAKQIVADGLQPLGEDYLNSLNKGYNEGWIDVYENEGKRTGAYSWGAYGTHPYVLLNHKDNLNSMFTLAHEMGHALHSYYSDNALSYRDAQYTIFLAEVASTTNEALLMDYLLKKSTDPKEKMYLLTYYADQFRTTVFRQTMFAEFEMIVHARSEAGESLTPQDLSQIYYDLNVKYHGEGMVVDQDIEMEWARIPHFYNSFYVYKYATGFSAATSFSKQILEEGQPAVDRYLGFLQSGGSDYSINILAKAGVDMSTPEPIREAMSVFENLISEMEQLTK</sequence>
<dbReference type="Gene3D" id="1.10.1370.20">
    <property type="entry name" value="Oligoendopeptidase f, C-terminal domain"/>
    <property type="match status" value="1"/>
</dbReference>
<protein>
    <recommendedName>
        <fullName evidence="6">Oligopeptidase F</fullName>
        <ecNumber evidence="6">3.4.24.-</ecNumber>
    </recommendedName>
</protein>
<organism evidence="9 10">
    <name type="scientific">Paenibacillus wenxiniae</name>
    <dbReference type="NCBI Taxonomy" id="1636843"/>
    <lineage>
        <taxon>Bacteria</taxon>
        <taxon>Bacillati</taxon>
        <taxon>Bacillota</taxon>
        <taxon>Bacilli</taxon>
        <taxon>Bacillales</taxon>
        <taxon>Paenibacillaceae</taxon>
        <taxon>Paenibacillus</taxon>
    </lineage>
</organism>
<keyword evidence="5 6" id="KW-0482">Metalloprotease</keyword>
<dbReference type="InterPro" id="IPR042088">
    <property type="entry name" value="OligoPept_F_C"/>
</dbReference>
<evidence type="ECO:0000256" key="1">
    <source>
        <dbReference type="ARBA" id="ARBA00022670"/>
    </source>
</evidence>
<dbReference type="EMBL" id="JBHUEH010000014">
    <property type="protein sequence ID" value="MFD1886361.1"/>
    <property type="molecule type" value="Genomic_DNA"/>
</dbReference>
<keyword evidence="2 6" id="KW-0479">Metal-binding</keyword>
<evidence type="ECO:0000256" key="6">
    <source>
        <dbReference type="RuleBase" id="RU368091"/>
    </source>
</evidence>
<feature type="domain" description="Oligopeptidase F N-terminal" evidence="8">
    <location>
        <begin position="113"/>
        <end position="181"/>
    </location>
</feature>
<dbReference type="PANTHER" id="PTHR11804">
    <property type="entry name" value="PROTEASE M3 THIMET OLIGOPEPTIDASE-RELATED"/>
    <property type="match status" value="1"/>
</dbReference>
<evidence type="ECO:0000313" key="10">
    <source>
        <dbReference type="Proteomes" id="UP001597233"/>
    </source>
</evidence>
<comment type="function">
    <text evidence="6">Has oligopeptidase activity and degrades a variety of small bioactive peptides.</text>
</comment>
<comment type="caution">
    <text evidence="9">The sequence shown here is derived from an EMBL/GenBank/DDBJ whole genome shotgun (WGS) entry which is preliminary data.</text>
</comment>
<reference evidence="10" key="1">
    <citation type="journal article" date="2019" name="Int. J. Syst. Evol. Microbiol.">
        <title>The Global Catalogue of Microorganisms (GCM) 10K type strain sequencing project: providing services to taxonomists for standard genome sequencing and annotation.</title>
        <authorList>
            <consortium name="The Broad Institute Genomics Platform"/>
            <consortium name="The Broad Institute Genome Sequencing Center for Infectious Disease"/>
            <person name="Wu L."/>
            <person name="Ma J."/>
        </authorList>
    </citation>
    <scope>NUCLEOTIDE SEQUENCE [LARGE SCALE GENOMIC DNA]</scope>
    <source>
        <strain evidence="10">CCUG 54950</strain>
    </source>
</reference>
<comment type="cofactor">
    <cofactor evidence="6">
        <name>Zn(2+)</name>
        <dbReference type="ChEBI" id="CHEBI:29105"/>
    </cofactor>
    <text evidence="6">Binds 1 zinc ion.</text>
</comment>
<accession>A0ABW4RJC4</accession>
<dbReference type="Pfam" id="PF01432">
    <property type="entry name" value="Peptidase_M3"/>
    <property type="match status" value="1"/>
</dbReference>
<name>A0ABW4RJC4_9BACL</name>
<evidence type="ECO:0000256" key="2">
    <source>
        <dbReference type="ARBA" id="ARBA00022723"/>
    </source>
</evidence>
<dbReference type="PANTHER" id="PTHR11804:SF84">
    <property type="entry name" value="SACCHAROLYSIN"/>
    <property type="match status" value="1"/>
</dbReference>
<keyword evidence="3 6" id="KW-0378">Hydrolase</keyword>
<dbReference type="NCBIfam" id="TIGR00181">
    <property type="entry name" value="pepF"/>
    <property type="match status" value="1"/>
</dbReference>
<keyword evidence="1 6" id="KW-0645">Protease</keyword>